<dbReference type="Proteomes" id="UP000249008">
    <property type="component" value="Chromosome 1"/>
</dbReference>
<dbReference type="AlphaFoldDB" id="A0AAX2JBG7"/>
<dbReference type="NCBIfam" id="TIGR01422">
    <property type="entry name" value="phosphonatase"/>
    <property type="match status" value="1"/>
</dbReference>
<dbReference type="Gene3D" id="3.40.50.1000">
    <property type="entry name" value="HAD superfamily/HAD-like"/>
    <property type="match status" value="1"/>
</dbReference>
<dbReference type="GO" id="GO:0050194">
    <property type="term" value="F:phosphonoacetaldehyde hydrolase activity"/>
    <property type="evidence" value="ECO:0007669"/>
    <property type="project" value="UniProtKB-EC"/>
</dbReference>
<dbReference type="SUPFAM" id="SSF56784">
    <property type="entry name" value="HAD-like"/>
    <property type="match status" value="1"/>
</dbReference>
<accession>A0AAX2JBG7</accession>
<keyword evidence="1" id="KW-0378">Hydrolase</keyword>
<dbReference type="EC" id="3.11.1.1" evidence="1"/>
<dbReference type="GO" id="GO:0006281">
    <property type="term" value="P:DNA repair"/>
    <property type="evidence" value="ECO:0007669"/>
    <property type="project" value="TreeGrafter"/>
</dbReference>
<dbReference type="RefSeq" id="WP_005981985.1">
    <property type="nucleotide sequence ID" value="NZ_CABKNW010000005.1"/>
</dbReference>
<dbReference type="CDD" id="cd02586">
    <property type="entry name" value="HAD_PHN"/>
    <property type="match status" value="1"/>
</dbReference>
<dbReference type="PANTHER" id="PTHR43434:SF19">
    <property type="entry name" value="PHOSPHONOACETALDEHYDE HYDROLASE"/>
    <property type="match status" value="1"/>
</dbReference>
<dbReference type="InterPro" id="IPR023198">
    <property type="entry name" value="PGP-like_dom2"/>
</dbReference>
<dbReference type="SFLD" id="SFLDS00003">
    <property type="entry name" value="Haloacid_Dehalogenase"/>
    <property type="match status" value="1"/>
</dbReference>
<dbReference type="SFLD" id="SFLDG01129">
    <property type="entry name" value="C1.5:_HAD__Beta-PGM__Phosphata"/>
    <property type="match status" value="1"/>
</dbReference>
<dbReference type="InterPro" id="IPR050155">
    <property type="entry name" value="HAD-like_hydrolase_sf"/>
</dbReference>
<reference evidence="1 2" key="1">
    <citation type="submission" date="2018-06" db="EMBL/GenBank/DDBJ databases">
        <authorList>
            <consortium name="Pathogen Informatics"/>
            <person name="Doyle S."/>
        </authorList>
    </citation>
    <scope>NUCLEOTIDE SEQUENCE [LARGE SCALE GENOMIC DNA]</scope>
    <source>
        <strain evidence="1 2">NCTC12112</strain>
    </source>
</reference>
<dbReference type="GeneID" id="78453278"/>
<name>A0AAX2JBG7_9FUSO</name>
<dbReference type="Pfam" id="PF00702">
    <property type="entry name" value="Hydrolase"/>
    <property type="match status" value="1"/>
</dbReference>
<evidence type="ECO:0000313" key="2">
    <source>
        <dbReference type="Proteomes" id="UP000249008"/>
    </source>
</evidence>
<gene>
    <name evidence="1" type="primary">phnX</name>
    <name evidence="1" type="ORF">NCTC12112_01982</name>
</gene>
<dbReference type="GO" id="GO:0005829">
    <property type="term" value="C:cytosol"/>
    <property type="evidence" value="ECO:0007669"/>
    <property type="project" value="TreeGrafter"/>
</dbReference>
<organism evidence="1 2">
    <name type="scientific">Fusobacterium ulcerans</name>
    <dbReference type="NCBI Taxonomy" id="861"/>
    <lineage>
        <taxon>Bacteria</taxon>
        <taxon>Fusobacteriati</taxon>
        <taxon>Fusobacteriota</taxon>
        <taxon>Fusobacteriia</taxon>
        <taxon>Fusobacteriales</taxon>
        <taxon>Fusobacteriaceae</taxon>
        <taxon>Fusobacterium</taxon>
    </lineage>
</organism>
<sequence>MKKINLVIFDWAGTAVDYGCFAPVQVFLEIFKEKNIDVTLEEARGPMGMLKIDHIKAMLSLDRVTALWNEKYNRMWNENDIEELYKNFENKLFKILADYTEPVPHCIETVNILRERGLKIGSTTGYTQEMMDIVTAGAKSQGYSPDYYTTPNAVPAGRPAPYMIYQNMLTLGEEDTDCVIKIGDTISDIKEGRNTKVWTVGILKGSSELGLSLEEVNSLSEKDLKEKMEKTAEKMLSAGAHFIIEDISKVPYIIDIINNKLKNGERA</sequence>
<dbReference type="GO" id="GO:0008967">
    <property type="term" value="F:phosphoglycolate phosphatase activity"/>
    <property type="evidence" value="ECO:0007669"/>
    <property type="project" value="TreeGrafter"/>
</dbReference>
<dbReference type="KEGG" id="ful:C4N20_00550"/>
<dbReference type="HAMAP" id="MF_01375">
    <property type="entry name" value="PhnX"/>
    <property type="match status" value="1"/>
</dbReference>
<dbReference type="GO" id="GO:0019700">
    <property type="term" value="P:organic phosphonate catabolic process"/>
    <property type="evidence" value="ECO:0007669"/>
    <property type="project" value="InterPro"/>
</dbReference>
<dbReference type="InterPro" id="IPR036412">
    <property type="entry name" value="HAD-like_sf"/>
</dbReference>
<protein>
    <submittedName>
        <fullName evidence="1">Phosphonoacetaldehyde hydrolase</fullName>
        <ecNumber evidence="1">3.11.1.1</ecNumber>
    </submittedName>
</protein>
<dbReference type="PANTHER" id="PTHR43434">
    <property type="entry name" value="PHOSPHOGLYCOLATE PHOSPHATASE"/>
    <property type="match status" value="1"/>
</dbReference>
<evidence type="ECO:0000313" key="1">
    <source>
        <dbReference type="EMBL" id="SQJ06656.1"/>
    </source>
</evidence>
<dbReference type="InterPro" id="IPR023214">
    <property type="entry name" value="HAD_sf"/>
</dbReference>
<dbReference type="SFLD" id="SFLDG01135">
    <property type="entry name" value="C1.5.6:_HAD__Beta-PGM__Phospha"/>
    <property type="match status" value="1"/>
</dbReference>
<dbReference type="Gene3D" id="1.10.150.240">
    <property type="entry name" value="Putative phosphatase, domain 2"/>
    <property type="match status" value="1"/>
</dbReference>
<proteinExistence type="inferred from homology"/>
<dbReference type="InterPro" id="IPR006323">
    <property type="entry name" value="Phosphonoacetald_hydro"/>
</dbReference>
<dbReference type="EMBL" id="LS483487">
    <property type="protein sequence ID" value="SQJ06656.1"/>
    <property type="molecule type" value="Genomic_DNA"/>
</dbReference>